<dbReference type="InterPro" id="IPR001214">
    <property type="entry name" value="SET_dom"/>
</dbReference>
<dbReference type="SUPFAM" id="SSF82199">
    <property type="entry name" value="SET domain"/>
    <property type="match status" value="1"/>
</dbReference>
<dbReference type="PROSITE" id="PS50280">
    <property type="entry name" value="SET"/>
    <property type="match status" value="1"/>
</dbReference>
<organism evidence="2 3">
    <name type="scientific">Fasciolopsis buskii</name>
    <dbReference type="NCBI Taxonomy" id="27845"/>
    <lineage>
        <taxon>Eukaryota</taxon>
        <taxon>Metazoa</taxon>
        <taxon>Spiralia</taxon>
        <taxon>Lophotrochozoa</taxon>
        <taxon>Platyhelminthes</taxon>
        <taxon>Trematoda</taxon>
        <taxon>Digenea</taxon>
        <taxon>Plagiorchiida</taxon>
        <taxon>Echinostomata</taxon>
        <taxon>Echinostomatoidea</taxon>
        <taxon>Fasciolidae</taxon>
        <taxon>Fasciolopsis</taxon>
    </lineage>
</organism>
<comment type="caution">
    <text evidence="2">The sequence shown here is derived from an EMBL/GenBank/DDBJ whole genome shotgun (WGS) entry which is preliminary data.</text>
</comment>
<evidence type="ECO:0000313" key="2">
    <source>
        <dbReference type="EMBL" id="KAA0196390.1"/>
    </source>
</evidence>
<name>A0A8E0RXJ9_9TREM</name>
<dbReference type="Gene3D" id="3.90.1410.10">
    <property type="entry name" value="set domain protein methyltransferase, domain 1"/>
    <property type="match status" value="1"/>
</dbReference>
<evidence type="ECO:0000259" key="1">
    <source>
        <dbReference type="PROSITE" id="PS50280"/>
    </source>
</evidence>
<dbReference type="PANTHER" id="PTHR13271:SF151">
    <property type="entry name" value="SET DOMAIN-CONTAINING PROTEIN 4"/>
    <property type="match status" value="1"/>
</dbReference>
<dbReference type="Pfam" id="PF00856">
    <property type="entry name" value="SET"/>
    <property type="match status" value="1"/>
</dbReference>
<sequence>MSALDSFVHWLEENSKEEKDSSNYSLLQIVENLGQAGRGLISKVAIPSGSCCLSIPISDPRLILTPNRCVDYLNRCGCFKRIPSSIPNGAVEPLDCLVLFLFHIARTDCCPLYKTWEPYLRVLPKTYTDPVFSAYVFTREFPAKFNSTDLNTHFHQIRKRLLRSWHDLQQLILNDTFSRDTPPELFVWAWCSVNSRCVYCPLTESDRNLRPNFVDRLRLNKISSSSVLTVRSSPKKISADVALIPFFDFFNHDAAAQCKLVVNDSENAVKLFLHQSFAAGEQVFINYGPHDNLTLLLEYGFCVGSDENPHDAVYPGVADIESVVHSSARGYLRDTVAYLGVKESSGQDHSIIWPTICFTQTGASLHLLLLLHVLCMLQTEAGIDAEKVLKNLDWEKLYQLNEYALVHQLRPLLVQLVNRLIGQQQSDDMEISDLLKNSAHRETLAITDGLMVLKHFLHVRKKLLDEVYMVLLE</sequence>
<evidence type="ECO:0000313" key="3">
    <source>
        <dbReference type="Proteomes" id="UP000728185"/>
    </source>
</evidence>
<dbReference type="Proteomes" id="UP000728185">
    <property type="component" value="Unassembled WGS sequence"/>
</dbReference>
<dbReference type="PANTHER" id="PTHR13271">
    <property type="entry name" value="UNCHARACTERIZED PUTATIVE METHYLTRANSFERASE"/>
    <property type="match status" value="1"/>
</dbReference>
<protein>
    <submittedName>
        <fullName evidence="2">SET domain-containing protein 4</fullName>
    </submittedName>
</protein>
<gene>
    <name evidence="2" type="ORF">FBUS_02872</name>
</gene>
<dbReference type="AlphaFoldDB" id="A0A8E0RXJ9"/>
<proteinExistence type="predicted"/>
<accession>A0A8E0RXJ9</accession>
<dbReference type="OrthoDB" id="341421at2759"/>
<dbReference type="InterPro" id="IPR046341">
    <property type="entry name" value="SET_dom_sf"/>
</dbReference>
<keyword evidence="3" id="KW-1185">Reference proteome</keyword>
<feature type="domain" description="SET" evidence="1">
    <location>
        <begin position="25"/>
        <end position="288"/>
    </location>
</feature>
<dbReference type="InterPro" id="IPR050600">
    <property type="entry name" value="SETD3_SETD6_MTase"/>
</dbReference>
<dbReference type="GO" id="GO:0016279">
    <property type="term" value="F:protein-lysine N-methyltransferase activity"/>
    <property type="evidence" value="ECO:0007669"/>
    <property type="project" value="TreeGrafter"/>
</dbReference>
<reference evidence="2" key="1">
    <citation type="submission" date="2019-05" db="EMBL/GenBank/DDBJ databases">
        <title>Annotation for the trematode Fasciolopsis buski.</title>
        <authorList>
            <person name="Choi Y.-J."/>
        </authorList>
    </citation>
    <scope>NUCLEOTIDE SEQUENCE</scope>
    <source>
        <strain evidence="2">HT</strain>
        <tissue evidence="2">Whole worm</tissue>
    </source>
</reference>
<dbReference type="EMBL" id="LUCM01003053">
    <property type="protein sequence ID" value="KAA0196390.1"/>
    <property type="molecule type" value="Genomic_DNA"/>
</dbReference>